<reference evidence="2" key="1">
    <citation type="journal article" date="2015" name="Nature">
        <title>Complex archaea that bridge the gap between prokaryotes and eukaryotes.</title>
        <authorList>
            <person name="Spang A."/>
            <person name="Saw J.H."/>
            <person name="Jorgensen S.L."/>
            <person name="Zaremba-Niedzwiedzka K."/>
            <person name="Martijn J."/>
            <person name="Lind A.E."/>
            <person name="van Eijk R."/>
            <person name="Schleper C."/>
            <person name="Guy L."/>
            <person name="Ettema T.J."/>
        </authorList>
    </citation>
    <scope>NUCLEOTIDE SEQUENCE</scope>
</reference>
<dbReference type="EMBL" id="LAZR01004325">
    <property type="protein sequence ID" value="KKN09632.1"/>
    <property type="molecule type" value="Genomic_DNA"/>
</dbReference>
<organism evidence="2">
    <name type="scientific">marine sediment metagenome</name>
    <dbReference type="NCBI Taxonomy" id="412755"/>
    <lineage>
        <taxon>unclassified sequences</taxon>
        <taxon>metagenomes</taxon>
        <taxon>ecological metagenomes</taxon>
    </lineage>
</organism>
<dbReference type="Pfam" id="PF13460">
    <property type="entry name" value="NAD_binding_10"/>
    <property type="match status" value="1"/>
</dbReference>
<dbReference type="SUPFAM" id="SSF51735">
    <property type="entry name" value="NAD(P)-binding Rossmann-fold domains"/>
    <property type="match status" value="1"/>
</dbReference>
<sequence>MHFLPLGTVLHYKMKKTAIILGATGLTGSLLLETLCHDDRYDTIKLFSRTKMDGLPSKVKQWIGDLLELENFKEDFTADEVYCCIGTTTKKTPDKTRYRKIDFGIPVTAAKLTKANGIPTYLVVSALGADANSSIFYNKTKGEMEEAVLSEKIEKTHILQPSIIGGHREEKRIGEKMALAAFRFLQPLFIGKLKKYRITDAKDIAQAMVNLANSNATDIRITSASIKQYANL</sequence>
<evidence type="ECO:0000313" key="2">
    <source>
        <dbReference type="EMBL" id="KKN09632.1"/>
    </source>
</evidence>
<dbReference type="AlphaFoldDB" id="A0A0F9NCE2"/>
<feature type="domain" description="NAD(P)-binding" evidence="1">
    <location>
        <begin position="22"/>
        <end position="161"/>
    </location>
</feature>
<name>A0A0F9NCE2_9ZZZZ</name>
<evidence type="ECO:0000259" key="1">
    <source>
        <dbReference type="Pfam" id="PF13460"/>
    </source>
</evidence>
<dbReference type="PANTHER" id="PTHR14097:SF7">
    <property type="entry name" value="OXIDOREDUCTASE HTATIP2"/>
    <property type="match status" value="1"/>
</dbReference>
<proteinExistence type="predicted"/>
<protein>
    <recommendedName>
        <fullName evidence="1">NAD(P)-binding domain-containing protein</fullName>
    </recommendedName>
</protein>
<dbReference type="PANTHER" id="PTHR14097">
    <property type="entry name" value="OXIDOREDUCTASE HTATIP2"/>
    <property type="match status" value="1"/>
</dbReference>
<accession>A0A0F9NCE2</accession>
<dbReference type="InterPro" id="IPR016040">
    <property type="entry name" value="NAD(P)-bd_dom"/>
</dbReference>
<dbReference type="Gene3D" id="3.40.50.720">
    <property type="entry name" value="NAD(P)-binding Rossmann-like Domain"/>
    <property type="match status" value="1"/>
</dbReference>
<dbReference type="InterPro" id="IPR036291">
    <property type="entry name" value="NAD(P)-bd_dom_sf"/>
</dbReference>
<comment type="caution">
    <text evidence="2">The sequence shown here is derived from an EMBL/GenBank/DDBJ whole genome shotgun (WGS) entry which is preliminary data.</text>
</comment>
<gene>
    <name evidence="2" type="ORF">LCGC14_1044670</name>
</gene>